<evidence type="ECO:0000256" key="4">
    <source>
        <dbReference type="ARBA" id="ARBA00022723"/>
    </source>
</evidence>
<keyword evidence="5 8" id="KW-0863">Zinc-finger</keyword>
<keyword evidence="4" id="KW-0479">Metal-binding</keyword>
<dbReference type="EC" id="2.3.2.27" evidence="2"/>
<dbReference type="InterPro" id="IPR001841">
    <property type="entry name" value="Znf_RING"/>
</dbReference>
<dbReference type="Proteomes" id="UP001152561">
    <property type="component" value="Unassembled WGS sequence"/>
</dbReference>
<dbReference type="PANTHER" id="PTHR46463:SF76">
    <property type="entry name" value="RING-TYPE DOMAIN-CONTAINING PROTEIN"/>
    <property type="match status" value="1"/>
</dbReference>
<dbReference type="OrthoDB" id="8062037at2759"/>
<evidence type="ECO:0000256" key="1">
    <source>
        <dbReference type="ARBA" id="ARBA00000900"/>
    </source>
</evidence>
<name>A0A9Q1N483_9SOLA</name>
<comment type="catalytic activity">
    <reaction evidence="1">
        <text>S-ubiquitinyl-[E2 ubiquitin-conjugating enzyme]-L-cysteine + [acceptor protein]-L-lysine = [E2 ubiquitin-conjugating enzyme]-L-cysteine + N(6)-ubiquitinyl-[acceptor protein]-L-lysine.</text>
        <dbReference type="EC" id="2.3.2.27"/>
    </reaction>
</comment>
<organism evidence="10 11">
    <name type="scientific">Anisodus acutangulus</name>
    <dbReference type="NCBI Taxonomy" id="402998"/>
    <lineage>
        <taxon>Eukaryota</taxon>
        <taxon>Viridiplantae</taxon>
        <taxon>Streptophyta</taxon>
        <taxon>Embryophyta</taxon>
        <taxon>Tracheophyta</taxon>
        <taxon>Spermatophyta</taxon>
        <taxon>Magnoliopsida</taxon>
        <taxon>eudicotyledons</taxon>
        <taxon>Gunneridae</taxon>
        <taxon>Pentapetalae</taxon>
        <taxon>asterids</taxon>
        <taxon>lamiids</taxon>
        <taxon>Solanales</taxon>
        <taxon>Solanaceae</taxon>
        <taxon>Solanoideae</taxon>
        <taxon>Hyoscyameae</taxon>
        <taxon>Anisodus</taxon>
    </lineage>
</organism>
<evidence type="ECO:0000256" key="5">
    <source>
        <dbReference type="ARBA" id="ARBA00022771"/>
    </source>
</evidence>
<keyword evidence="3" id="KW-0808">Transferase</keyword>
<evidence type="ECO:0000256" key="8">
    <source>
        <dbReference type="PROSITE-ProRule" id="PRU00175"/>
    </source>
</evidence>
<sequence length="300" mass="34345">MDIANANQKDIHQPKNLKELKKSEERIYLPYSKQELEEVQEADEVKEPKNRAKKIIFFCLHPTKSPLFFPIKKRIFSKLKVLFFPSCHSKQIPFQTKIETRVFSKWIALLHTDRDGNVKPPQLHGTPVFYYFPPTSEEYESLTSDDSAATAFTSGLLDDLNLDRSTPDTYCSPPAPIPFEVVLGHPQSRGSQFTDETVLRHSYEITTCKDIKVSDCKAETESLLASLKETGIDLVKSKPPIIKSAEEDDVCPTCLEEYDADNPKIVTKCNHHFHLSCILEWMERSETCPICNQEMIYEAL</sequence>
<feature type="domain" description="RING-type" evidence="9">
    <location>
        <begin position="251"/>
        <end position="292"/>
    </location>
</feature>
<evidence type="ECO:0000256" key="7">
    <source>
        <dbReference type="ARBA" id="ARBA00022833"/>
    </source>
</evidence>
<evidence type="ECO:0000313" key="11">
    <source>
        <dbReference type="Proteomes" id="UP001152561"/>
    </source>
</evidence>
<evidence type="ECO:0000313" key="10">
    <source>
        <dbReference type="EMBL" id="KAJ8573181.1"/>
    </source>
</evidence>
<evidence type="ECO:0000259" key="9">
    <source>
        <dbReference type="PROSITE" id="PS50089"/>
    </source>
</evidence>
<keyword evidence="6" id="KW-0833">Ubl conjugation pathway</keyword>
<dbReference type="Gene3D" id="3.30.40.10">
    <property type="entry name" value="Zinc/RING finger domain, C3HC4 (zinc finger)"/>
    <property type="match status" value="1"/>
</dbReference>
<evidence type="ECO:0000256" key="3">
    <source>
        <dbReference type="ARBA" id="ARBA00022679"/>
    </source>
</evidence>
<dbReference type="FunFam" id="3.30.40.10:FF:000376">
    <property type="entry name" value="Putative E3 ubiquitin-protein ligase RHB1A"/>
    <property type="match status" value="1"/>
</dbReference>
<evidence type="ECO:0000256" key="6">
    <source>
        <dbReference type="ARBA" id="ARBA00022786"/>
    </source>
</evidence>
<keyword evidence="11" id="KW-1185">Reference proteome</keyword>
<dbReference type="SUPFAM" id="SSF57850">
    <property type="entry name" value="RING/U-box"/>
    <property type="match status" value="1"/>
</dbReference>
<dbReference type="PANTHER" id="PTHR46463">
    <property type="entry name" value="ZINC FINGER, RING/FYVE/PHD-TYPE"/>
    <property type="match status" value="1"/>
</dbReference>
<reference evidence="11" key="1">
    <citation type="journal article" date="2023" name="Proc. Natl. Acad. Sci. U.S.A.">
        <title>Genomic and structural basis for evolution of tropane alkaloid biosynthesis.</title>
        <authorList>
            <person name="Wanga Y.-J."/>
            <person name="Taina T."/>
            <person name="Yua J.-Y."/>
            <person name="Lia J."/>
            <person name="Xua B."/>
            <person name="Chenc J."/>
            <person name="D'Auriad J.C."/>
            <person name="Huanga J.-P."/>
            <person name="Huanga S.-X."/>
        </authorList>
    </citation>
    <scope>NUCLEOTIDE SEQUENCE [LARGE SCALE GENOMIC DNA]</scope>
    <source>
        <strain evidence="11">cv. KIB-2019</strain>
    </source>
</reference>
<dbReference type="AlphaFoldDB" id="A0A9Q1N483"/>
<dbReference type="GO" id="GO:0005829">
    <property type="term" value="C:cytosol"/>
    <property type="evidence" value="ECO:0007669"/>
    <property type="project" value="TreeGrafter"/>
</dbReference>
<dbReference type="CDD" id="cd23116">
    <property type="entry name" value="RING-H2_AIRP1-like"/>
    <property type="match status" value="1"/>
</dbReference>
<dbReference type="PROSITE" id="PS50089">
    <property type="entry name" value="ZF_RING_2"/>
    <property type="match status" value="1"/>
</dbReference>
<dbReference type="Pfam" id="PF13639">
    <property type="entry name" value="zf-RING_2"/>
    <property type="match status" value="1"/>
</dbReference>
<dbReference type="InterPro" id="IPR013083">
    <property type="entry name" value="Znf_RING/FYVE/PHD"/>
</dbReference>
<dbReference type="EMBL" id="JAJAGQ010000001">
    <property type="protein sequence ID" value="KAJ8573181.1"/>
    <property type="molecule type" value="Genomic_DNA"/>
</dbReference>
<dbReference type="GO" id="GO:0061630">
    <property type="term" value="F:ubiquitin protein ligase activity"/>
    <property type="evidence" value="ECO:0007669"/>
    <property type="project" value="UniProtKB-EC"/>
</dbReference>
<dbReference type="SMART" id="SM00184">
    <property type="entry name" value="RING"/>
    <property type="match status" value="1"/>
</dbReference>
<gene>
    <name evidence="10" type="ORF">K7X08_009692</name>
</gene>
<comment type="caution">
    <text evidence="10">The sequence shown here is derived from an EMBL/GenBank/DDBJ whole genome shotgun (WGS) entry which is preliminary data.</text>
</comment>
<keyword evidence="7" id="KW-0862">Zinc</keyword>
<proteinExistence type="predicted"/>
<dbReference type="GO" id="GO:0008270">
    <property type="term" value="F:zinc ion binding"/>
    <property type="evidence" value="ECO:0007669"/>
    <property type="project" value="UniProtKB-KW"/>
</dbReference>
<evidence type="ECO:0000256" key="2">
    <source>
        <dbReference type="ARBA" id="ARBA00012483"/>
    </source>
</evidence>
<protein>
    <recommendedName>
        <fullName evidence="2">RING-type E3 ubiquitin transferase</fullName>
        <ecNumber evidence="2">2.3.2.27</ecNumber>
    </recommendedName>
</protein>
<accession>A0A9Q1N483</accession>